<dbReference type="EMBL" id="FUYB01000008">
    <property type="protein sequence ID" value="SKA79471.1"/>
    <property type="molecule type" value="Genomic_DNA"/>
</dbReference>
<keyword evidence="5" id="KW-1185">Reference proteome</keyword>
<keyword evidence="2" id="KW-1133">Transmembrane helix</keyword>
<dbReference type="InterPro" id="IPR050330">
    <property type="entry name" value="Bact_OuterMem_StrucFunc"/>
</dbReference>
<reference evidence="4 5" key="1">
    <citation type="submission" date="2017-02" db="EMBL/GenBank/DDBJ databases">
        <authorList>
            <person name="Peterson S.W."/>
        </authorList>
    </citation>
    <scope>NUCLEOTIDE SEQUENCE [LARGE SCALE GENOMIC DNA]</scope>
    <source>
        <strain evidence="4 5">ATCC 49788</strain>
    </source>
</reference>
<dbReference type="InterPro" id="IPR006665">
    <property type="entry name" value="OmpA-like"/>
</dbReference>
<dbReference type="InterPro" id="IPR036737">
    <property type="entry name" value="OmpA-like_sf"/>
</dbReference>
<dbReference type="Pfam" id="PF00691">
    <property type="entry name" value="OmpA"/>
    <property type="match status" value="1"/>
</dbReference>
<evidence type="ECO:0000259" key="3">
    <source>
        <dbReference type="PROSITE" id="PS51123"/>
    </source>
</evidence>
<dbReference type="GO" id="GO:0016020">
    <property type="term" value="C:membrane"/>
    <property type="evidence" value="ECO:0007669"/>
    <property type="project" value="UniProtKB-UniRule"/>
</dbReference>
<keyword evidence="2" id="KW-0812">Transmembrane</keyword>
<name>A0A1T4WS79_9GAMM</name>
<dbReference type="CDD" id="cd07185">
    <property type="entry name" value="OmpA_C-like"/>
    <property type="match status" value="1"/>
</dbReference>
<organism evidence="4 5">
    <name type="scientific">Thiothrix eikelboomii</name>
    <dbReference type="NCBI Taxonomy" id="92487"/>
    <lineage>
        <taxon>Bacteria</taxon>
        <taxon>Pseudomonadati</taxon>
        <taxon>Pseudomonadota</taxon>
        <taxon>Gammaproteobacteria</taxon>
        <taxon>Thiotrichales</taxon>
        <taxon>Thiotrichaceae</taxon>
        <taxon>Thiothrix</taxon>
    </lineage>
</organism>
<proteinExistence type="predicted"/>
<dbReference type="Proteomes" id="UP000190460">
    <property type="component" value="Unassembled WGS sequence"/>
</dbReference>
<evidence type="ECO:0000313" key="4">
    <source>
        <dbReference type="EMBL" id="SKA79471.1"/>
    </source>
</evidence>
<dbReference type="RefSeq" id="WP_078922470.1">
    <property type="nucleotide sequence ID" value="NZ_FUYB01000008.1"/>
</dbReference>
<sequence>MLSNNDYERQIYMRLSILALLIALSLTGLALLWKQASIENDLAQKARTALAEANLPSVNVYFEGRDGNISGILTQETSLEAILTIVGGIDGVRTVNSQVTLAPAPKASDLLQPKPPKLTQEGLYNPPKHHPLEQFDLSKLEFVPTQAVLTEQSYPILDQLADLLKEYPKTLVEISAHTDNQGTALGQTALTQAKAEAVLQYLLTKGIDLHQIKAQGYGATRPIASNADEAGRARNRRIELTVLKE</sequence>
<dbReference type="Gene3D" id="3.30.1330.60">
    <property type="entry name" value="OmpA-like domain"/>
    <property type="match status" value="1"/>
</dbReference>
<gene>
    <name evidence="4" type="ORF">SAMN02745130_02005</name>
</gene>
<evidence type="ECO:0000256" key="1">
    <source>
        <dbReference type="PROSITE-ProRule" id="PRU00473"/>
    </source>
</evidence>
<dbReference type="PRINTS" id="PR01023">
    <property type="entry name" value="NAFLGMOTY"/>
</dbReference>
<dbReference type="SUPFAM" id="SSF103088">
    <property type="entry name" value="OmpA-like"/>
    <property type="match status" value="1"/>
</dbReference>
<feature type="domain" description="OmpA-like" evidence="3">
    <location>
        <begin position="129"/>
        <end position="245"/>
    </location>
</feature>
<protein>
    <submittedName>
        <fullName evidence="4">OmpA family protein</fullName>
    </submittedName>
</protein>
<dbReference type="PANTHER" id="PTHR30329:SF21">
    <property type="entry name" value="LIPOPROTEIN YIAD-RELATED"/>
    <property type="match status" value="1"/>
</dbReference>
<evidence type="ECO:0000313" key="5">
    <source>
        <dbReference type="Proteomes" id="UP000190460"/>
    </source>
</evidence>
<dbReference type="STRING" id="92487.SAMN02745130_02005"/>
<keyword evidence="1 2" id="KW-0472">Membrane</keyword>
<dbReference type="AlphaFoldDB" id="A0A1T4WS79"/>
<accession>A0A1T4WS79</accession>
<dbReference type="PANTHER" id="PTHR30329">
    <property type="entry name" value="STATOR ELEMENT OF FLAGELLAR MOTOR COMPLEX"/>
    <property type="match status" value="1"/>
</dbReference>
<evidence type="ECO:0000256" key="2">
    <source>
        <dbReference type="SAM" id="Phobius"/>
    </source>
</evidence>
<dbReference type="PROSITE" id="PS51123">
    <property type="entry name" value="OMPA_2"/>
    <property type="match status" value="1"/>
</dbReference>
<dbReference type="OrthoDB" id="5623772at2"/>
<feature type="transmembrane region" description="Helical" evidence="2">
    <location>
        <begin position="12"/>
        <end position="33"/>
    </location>
</feature>